<sequence>MPEVDIAVLLALGSALCIALGDVLQQRAAHCIEDGSAAHIELLVSLLRSPRWWWGAALLVTSLGLQAAALRHGSVLLVQALLMLSLLFALPMNARFTQHPVGRGEWIWAGLLTVAVITTVVLGNPQTGRMSAPLRTWVGVAIVLGPLLAVAVVAGRRRGGAVAALLYALVSGSLWGIFAVLAKEVVAQLGGGWSVIRLPELYAALVVAVGGVVGSQFAFRAGPLTASMPALQVSQPVVATTLGVVVLGETLSTGWAGLIGLAAAIVVMAAAVVKLARVEAAAARDVAAVARAAHAGEPA</sequence>
<keyword evidence="1" id="KW-0812">Transmembrane</keyword>
<feature type="transmembrane region" description="Helical" evidence="1">
    <location>
        <begin position="136"/>
        <end position="155"/>
    </location>
</feature>
<dbReference type="PANTHER" id="PTHR40761:SF1">
    <property type="entry name" value="CONSERVED INTEGRAL MEMBRANE ALANINE VALINE AND LEUCINE RICH PROTEIN-RELATED"/>
    <property type="match status" value="1"/>
</dbReference>
<proteinExistence type="predicted"/>
<feature type="transmembrane region" description="Helical" evidence="1">
    <location>
        <begin position="106"/>
        <end position="124"/>
    </location>
</feature>
<evidence type="ECO:0008006" key="4">
    <source>
        <dbReference type="Google" id="ProtNLM"/>
    </source>
</evidence>
<organism evidence="2 3">
    <name type="scientific">Mycobacterium simiae</name>
    <name type="common">Mycobacterium habana</name>
    <dbReference type="NCBI Taxonomy" id="1784"/>
    <lineage>
        <taxon>Bacteria</taxon>
        <taxon>Bacillati</taxon>
        <taxon>Actinomycetota</taxon>
        <taxon>Actinomycetes</taxon>
        <taxon>Mycobacteriales</taxon>
        <taxon>Mycobacteriaceae</taxon>
        <taxon>Mycobacterium</taxon>
        <taxon>Mycobacterium simiae complex</taxon>
    </lineage>
</organism>
<protein>
    <recommendedName>
        <fullName evidence="4">DMT family transporter</fullName>
    </recommendedName>
</protein>
<dbReference type="NCBIfam" id="NF038012">
    <property type="entry name" value="DMT_1"/>
    <property type="match status" value="1"/>
</dbReference>
<feature type="transmembrane region" description="Helical" evidence="1">
    <location>
        <begin position="75"/>
        <end position="94"/>
    </location>
</feature>
<evidence type="ECO:0000313" key="2">
    <source>
        <dbReference type="EMBL" id="ORJ64313.1"/>
    </source>
</evidence>
<dbReference type="STRING" id="1784.VC42_06190"/>
<evidence type="ECO:0000256" key="1">
    <source>
        <dbReference type="SAM" id="Phobius"/>
    </source>
</evidence>
<dbReference type="RefSeq" id="WP_084948122.1">
    <property type="nucleotide sequence ID" value="NZ_MZZM01000005.1"/>
</dbReference>
<keyword evidence="1" id="KW-0472">Membrane</keyword>
<keyword evidence="1" id="KW-1133">Transmembrane helix</keyword>
<reference evidence="2 3" key="1">
    <citation type="submission" date="2017-03" db="EMBL/GenBank/DDBJ databases">
        <title>Genomic insights into Mycobacterium simiae human colonization.</title>
        <authorList>
            <person name="Steffani J.L."/>
            <person name="Brunck M.E."/>
            <person name="Cruz E."/>
            <person name="Montiel R."/>
            <person name="Barona F."/>
        </authorList>
    </citation>
    <scope>NUCLEOTIDE SEQUENCE [LARGE SCALE GENOMIC DNA]</scope>
    <source>
        <strain evidence="2 3">MsiGto</strain>
    </source>
</reference>
<dbReference type="PANTHER" id="PTHR40761">
    <property type="entry name" value="CONSERVED INTEGRAL MEMBRANE ALANINE VALINE AND LEUCINE RICH PROTEIN-RELATED"/>
    <property type="match status" value="1"/>
</dbReference>
<dbReference type="AlphaFoldDB" id="A0A1X0YGJ2"/>
<keyword evidence="3" id="KW-1185">Reference proteome</keyword>
<gene>
    <name evidence="2" type="ORF">B5M45_03770</name>
</gene>
<accession>A0A1X0YGJ2</accession>
<name>A0A1X0YGJ2_MYCSI</name>
<feature type="transmembrane region" description="Helical" evidence="1">
    <location>
        <begin position="52"/>
        <end position="70"/>
    </location>
</feature>
<feature type="transmembrane region" description="Helical" evidence="1">
    <location>
        <begin position="201"/>
        <end position="219"/>
    </location>
</feature>
<dbReference type="Proteomes" id="UP000193040">
    <property type="component" value="Unassembled WGS sequence"/>
</dbReference>
<feature type="transmembrane region" description="Helical" evidence="1">
    <location>
        <begin position="161"/>
        <end position="181"/>
    </location>
</feature>
<feature type="transmembrane region" description="Helical" evidence="1">
    <location>
        <begin position="255"/>
        <end position="276"/>
    </location>
</feature>
<dbReference type="EMBL" id="MZZM01000005">
    <property type="protein sequence ID" value="ORJ64313.1"/>
    <property type="molecule type" value="Genomic_DNA"/>
</dbReference>
<evidence type="ECO:0000313" key="3">
    <source>
        <dbReference type="Proteomes" id="UP000193040"/>
    </source>
</evidence>
<comment type="caution">
    <text evidence="2">The sequence shown here is derived from an EMBL/GenBank/DDBJ whole genome shotgun (WGS) entry which is preliminary data.</text>
</comment>